<dbReference type="InterPro" id="IPR000515">
    <property type="entry name" value="MetI-like"/>
</dbReference>
<evidence type="ECO:0000256" key="6">
    <source>
        <dbReference type="ARBA" id="ARBA00022989"/>
    </source>
</evidence>
<evidence type="ECO:0000256" key="1">
    <source>
        <dbReference type="ARBA" id="ARBA00004429"/>
    </source>
</evidence>
<feature type="transmembrane region" description="Helical" evidence="8">
    <location>
        <begin position="234"/>
        <end position="258"/>
    </location>
</feature>
<reference evidence="10 11" key="1">
    <citation type="submission" date="2024-04" db="EMBL/GenBank/DDBJ databases">
        <title>draft genome sequnece of Paenibacillus filicis.</title>
        <authorList>
            <person name="Kim D.-U."/>
        </authorList>
    </citation>
    <scope>NUCLEOTIDE SEQUENCE [LARGE SCALE GENOMIC DNA]</scope>
    <source>
        <strain evidence="10 11">KACC14197</strain>
    </source>
</reference>
<keyword evidence="7 8" id="KW-0472">Membrane</keyword>
<comment type="caution">
    <text evidence="10">The sequence shown here is derived from an EMBL/GenBank/DDBJ whole genome shotgun (WGS) entry which is preliminary data.</text>
</comment>
<gene>
    <name evidence="10" type="ORF">WMW72_04530</name>
</gene>
<keyword evidence="5 8" id="KW-0812">Transmembrane</keyword>
<dbReference type="PROSITE" id="PS50928">
    <property type="entry name" value="ABC_TM1"/>
    <property type="match status" value="1"/>
</dbReference>
<keyword evidence="11" id="KW-1185">Reference proteome</keyword>
<feature type="transmembrane region" description="Helical" evidence="8">
    <location>
        <begin position="101"/>
        <end position="124"/>
    </location>
</feature>
<comment type="subcellular location">
    <subcellularLocation>
        <location evidence="1">Cell inner membrane</location>
        <topology evidence="1">Multi-pass membrane protein</topology>
    </subcellularLocation>
    <subcellularLocation>
        <location evidence="8">Cell membrane</location>
        <topology evidence="8">Multi-pass membrane protein</topology>
    </subcellularLocation>
</comment>
<accession>A0ABU9DE85</accession>
<evidence type="ECO:0000259" key="9">
    <source>
        <dbReference type="PROSITE" id="PS50928"/>
    </source>
</evidence>
<evidence type="ECO:0000256" key="4">
    <source>
        <dbReference type="ARBA" id="ARBA00022519"/>
    </source>
</evidence>
<evidence type="ECO:0000313" key="10">
    <source>
        <dbReference type="EMBL" id="MEK8127174.1"/>
    </source>
</evidence>
<evidence type="ECO:0000256" key="7">
    <source>
        <dbReference type="ARBA" id="ARBA00023136"/>
    </source>
</evidence>
<organism evidence="10 11">
    <name type="scientific">Paenibacillus filicis</name>
    <dbReference type="NCBI Taxonomy" id="669464"/>
    <lineage>
        <taxon>Bacteria</taxon>
        <taxon>Bacillati</taxon>
        <taxon>Bacillota</taxon>
        <taxon>Bacilli</taxon>
        <taxon>Bacillales</taxon>
        <taxon>Paenibacillaceae</taxon>
        <taxon>Paenibacillus</taxon>
    </lineage>
</organism>
<evidence type="ECO:0000256" key="3">
    <source>
        <dbReference type="ARBA" id="ARBA00022475"/>
    </source>
</evidence>
<keyword evidence="3" id="KW-1003">Cell membrane</keyword>
<evidence type="ECO:0000256" key="5">
    <source>
        <dbReference type="ARBA" id="ARBA00022692"/>
    </source>
</evidence>
<keyword evidence="6 8" id="KW-1133">Transmembrane helix</keyword>
<feature type="transmembrane region" description="Helical" evidence="8">
    <location>
        <begin position="65"/>
        <end position="89"/>
    </location>
</feature>
<dbReference type="Proteomes" id="UP001469365">
    <property type="component" value="Unassembled WGS sequence"/>
</dbReference>
<dbReference type="SUPFAM" id="SSF161098">
    <property type="entry name" value="MetI-like"/>
    <property type="match status" value="1"/>
</dbReference>
<dbReference type="Pfam" id="PF00528">
    <property type="entry name" value="BPD_transp_1"/>
    <property type="match status" value="1"/>
</dbReference>
<feature type="domain" description="ABC transmembrane type-1" evidence="9">
    <location>
        <begin position="66"/>
        <end position="254"/>
    </location>
</feature>
<keyword evidence="2 8" id="KW-0813">Transport</keyword>
<feature type="transmembrane region" description="Helical" evidence="8">
    <location>
        <begin position="7"/>
        <end position="32"/>
    </location>
</feature>
<dbReference type="RefSeq" id="WP_341414232.1">
    <property type="nucleotide sequence ID" value="NZ_JBBPCC010000002.1"/>
</dbReference>
<comment type="similarity">
    <text evidence="8">Belongs to the binding-protein-dependent transport system permease family.</text>
</comment>
<evidence type="ECO:0000313" key="11">
    <source>
        <dbReference type="Proteomes" id="UP001469365"/>
    </source>
</evidence>
<proteinExistence type="inferred from homology"/>
<protein>
    <submittedName>
        <fullName evidence="10">ABC transporter permease</fullName>
    </submittedName>
</protein>
<evidence type="ECO:0000256" key="2">
    <source>
        <dbReference type="ARBA" id="ARBA00022448"/>
    </source>
</evidence>
<sequence>MPSKNRLIVVLLYVFTAAVCIYLLAPLVMIVLTSLSTVSYGKFPPQGLSLKWYAHLGTQTQFAQALWNSIIASAGATLLALVTGTLAALAIQRYSFPGSNLLRSFFMSPMVVPKITLGVAYLILFSKMKIAGGLFALILGEAVTVLPFVLSIVGSTLANVKRVHEEAAADLGAGPLRVFFTVTLPQMKLGLIMSAAISFVFTFDQVETALLILRQDSYTLPIQLFLYMEKWQDPTIAVVSVVFIVLALAVFFGLKLVLRSAPGMSRIFGGKE</sequence>
<dbReference type="Gene3D" id="1.10.3720.10">
    <property type="entry name" value="MetI-like"/>
    <property type="match status" value="1"/>
</dbReference>
<dbReference type="PANTHER" id="PTHR43357:SF4">
    <property type="entry name" value="INNER MEMBRANE ABC TRANSPORTER PERMEASE PROTEIN YDCV"/>
    <property type="match status" value="1"/>
</dbReference>
<keyword evidence="4" id="KW-0997">Cell inner membrane</keyword>
<feature type="transmembrane region" description="Helical" evidence="8">
    <location>
        <begin position="130"/>
        <end position="153"/>
    </location>
</feature>
<dbReference type="EMBL" id="JBBPCC010000002">
    <property type="protein sequence ID" value="MEK8127174.1"/>
    <property type="molecule type" value="Genomic_DNA"/>
</dbReference>
<evidence type="ECO:0000256" key="8">
    <source>
        <dbReference type="RuleBase" id="RU363032"/>
    </source>
</evidence>
<dbReference type="CDD" id="cd06261">
    <property type="entry name" value="TM_PBP2"/>
    <property type="match status" value="1"/>
</dbReference>
<dbReference type="PANTHER" id="PTHR43357">
    <property type="entry name" value="INNER MEMBRANE ABC TRANSPORTER PERMEASE PROTEIN YDCV"/>
    <property type="match status" value="1"/>
</dbReference>
<feature type="transmembrane region" description="Helical" evidence="8">
    <location>
        <begin position="189"/>
        <end position="214"/>
    </location>
</feature>
<name>A0ABU9DE85_9BACL</name>
<dbReference type="InterPro" id="IPR035906">
    <property type="entry name" value="MetI-like_sf"/>
</dbReference>